<evidence type="ECO:0000313" key="3">
    <source>
        <dbReference type="Proteomes" id="UP000244948"/>
    </source>
</evidence>
<feature type="domain" description="GST N-terminal" evidence="1">
    <location>
        <begin position="39"/>
        <end position="122"/>
    </location>
</feature>
<protein>
    <submittedName>
        <fullName evidence="2">Glutaredoxin</fullName>
    </submittedName>
</protein>
<dbReference type="EMBL" id="QEWR01000002">
    <property type="protein sequence ID" value="PWD84120.1"/>
    <property type="molecule type" value="Genomic_DNA"/>
</dbReference>
<dbReference type="Proteomes" id="UP000244948">
    <property type="component" value="Unassembled WGS sequence"/>
</dbReference>
<dbReference type="PROSITE" id="PS51354">
    <property type="entry name" value="GLUTAREDOXIN_2"/>
    <property type="match status" value="1"/>
</dbReference>
<dbReference type="RefSeq" id="WP_109235328.1">
    <property type="nucleotide sequence ID" value="NZ_BMXZ01000001.1"/>
</dbReference>
<dbReference type="InterPro" id="IPR036249">
    <property type="entry name" value="Thioredoxin-like_sf"/>
</dbReference>
<gene>
    <name evidence="2" type="ORF">DC082_00805</name>
</gene>
<organism evidence="2 3">
    <name type="scientific">Ignatzschineria indica</name>
    <dbReference type="NCBI Taxonomy" id="472583"/>
    <lineage>
        <taxon>Bacteria</taxon>
        <taxon>Pseudomonadati</taxon>
        <taxon>Pseudomonadota</taxon>
        <taxon>Gammaproteobacteria</taxon>
        <taxon>Cardiobacteriales</taxon>
        <taxon>Ignatzschineriaceae</taxon>
        <taxon>Ignatzschineria</taxon>
    </lineage>
</organism>
<keyword evidence="3" id="KW-1185">Reference proteome</keyword>
<dbReference type="SUPFAM" id="SSF52833">
    <property type="entry name" value="Thioredoxin-like"/>
    <property type="match status" value="1"/>
</dbReference>
<dbReference type="InterPro" id="IPR011767">
    <property type="entry name" value="GLR_AS"/>
</dbReference>
<reference evidence="2 3" key="1">
    <citation type="journal article" date="2018" name="Genome Announc.">
        <title>Ignatzschineria cameli sp. nov., isolated from necrotic foot tissue of dromedaries (Camelus dromedarius) and associated maggots (Wohlfahrtia species) in Dubai.</title>
        <authorList>
            <person name="Tsang C.C."/>
            <person name="Tang J.Y."/>
            <person name="Fong J.Y."/>
            <person name="Kinne J."/>
            <person name="Lee H.H."/>
            <person name="Joseph M."/>
            <person name="Jose S."/>
            <person name="Schuster R.K."/>
            <person name="Tang Y."/>
            <person name="Sivakumar S."/>
            <person name="Chen J.H."/>
            <person name="Teng J.L."/>
            <person name="Lau S.K."/>
            <person name="Wernery U."/>
            <person name="Woo P.C."/>
        </authorList>
    </citation>
    <scope>NUCLEOTIDE SEQUENCE [LARGE SCALE GENOMIC DNA]</scope>
    <source>
        <strain evidence="2 3">KCTC 22643</strain>
    </source>
</reference>
<proteinExistence type="predicted"/>
<dbReference type="PROSITE" id="PS50404">
    <property type="entry name" value="GST_NTER"/>
    <property type="match status" value="1"/>
</dbReference>
<dbReference type="InterPro" id="IPR002109">
    <property type="entry name" value="Glutaredoxin"/>
</dbReference>
<evidence type="ECO:0000313" key="2">
    <source>
        <dbReference type="EMBL" id="PWD84120.1"/>
    </source>
</evidence>
<dbReference type="InterPro" id="IPR004045">
    <property type="entry name" value="Glutathione_S-Trfase_N"/>
</dbReference>
<dbReference type="PROSITE" id="PS00195">
    <property type="entry name" value="GLUTAREDOXIN_1"/>
    <property type="match status" value="1"/>
</dbReference>
<name>A0A2U2ALM6_9GAMM</name>
<dbReference type="AlphaFoldDB" id="A0A2U2ALM6"/>
<accession>A0A2U2ALM6</accession>
<dbReference type="Gene3D" id="3.40.30.10">
    <property type="entry name" value="Glutaredoxin"/>
    <property type="match status" value="1"/>
</dbReference>
<sequence>MKLIRNILGKAILFFDSTFSPTPVKRSAEAQAKMDQKTAHLALYQFHMCPFCVKVRRTIKRLNLNIELRDAKDNAQFAEELLTQGGKRQVPCLRIENSDGTVNWMYESDAINQYLEKIAHEA</sequence>
<dbReference type="Pfam" id="PF00462">
    <property type="entry name" value="Glutaredoxin"/>
    <property type="match status" value="1"/>
</dbReference>
<evidence type="ECO:0000259" key="1">
    <source>
        <dbReference type="PROSITE" id="PS50404"/>
    </source>
</evidence>
<comment type="caution">
    <text evidence="2">The sequence shown here is derived from an EMBL/GenBank/DDBJ whole genome shotgun (WGS) entry which is preliminary data.</text>
</comment>